<accession>A0A1B6Q9K4</accession>
<gene>
    <name evidence="1" type="ORF">SORBI_3002G061000</name>
</gene>
<dbReference type="InParanoid" id="A0A1B6Q9K4"/>
<keyword evidence="2" id="KW-1185">Reference proteome</keyword>
<name>A0A1B6Q9K4_SORBI</name>
<evidence type="ECO:0000313" key="2">
    <source>
        <dbReference type="Proteomes" id="UP000000768"/>
    </source>
</evidence>
<reference evidence="2" key="2">
    <citation type="journal article" date="2018" name="Plant J.">
        <title>The Sorghum bicolor reference genome: improved assembly, gene annotations, a transcriptome atlas, and signatures of genome organization.</title>
        <authorList>
            <person name="McCormick R.F."/>
            <person name="Truong S.K."/>
            <person name="Sreedasyam A."/>
            <person name="Jenkins J."/>
            <person name="Shu S."/>
            <person name="Sims D."/>
            <person name="Kennedy M."/>
            <person name="Amirebrahimi M."/>
            <person name="Weers B.D."/>
            <person name="McKinley B."/>
            <person name="Mattison A."/>
            <person name="Morishige D.T."/>
            <person name="Grimwood J."/>
            <person name="Schmutz J."/>
            <person name="Mullet J.E."/>
        </authorList>
    </citation>
    <scope>NUCLEOTIDE SEQUENCE [LARGE SCALE GENOMIC DNA]</scope>
    <source>
        <strain evidence="2">cv. BTx623</strain>
    </source>
</reference>
<organism evidence="1 2">
    <name type="scientific">Sorghum bicolor</name>
    <name type="common">Sorghum</name>
    <name type="synonym">Sorghum vulgare</name>
    <dbReference type="NCBI Taxonomy" id="4558"/>
    <lineage>
        <taxon>Eukaryota</taxon>
        <taxon>Viridiplantae</taxon>
        <taxon>Streptophyta</taxon>
        <taxon>Embryophyta</taxon>
        <taxon>Tracheophyta</taxon>
        <taxon>Spermatophyta</taxon>
        <taxon>Magnoliopsida</taxon>
        <taxon>Liliopsida</taxon>
        <taxon>Poales</taxon>
        <taxon>Poaceae</taxon>
        <taxon>PACMAD clade</taxon>
        <taxon>Panicoideae</taxon>
        <taxon>Andropogonodae</taxon>
        <taxon>Andropogoneae</taxon>
        <taxon>Sorghinae</taxon>
        <taxon>Sorghum</taxon>
    </lineage>
</organism>
<proteinExistence type="predicted"/>
<dbReference type="Proteomes" id="UP000000768">
    <property type="component" value="Chromosome 2"/>
</dbReference>
<evidence type="ECO:0000313" key="1">
    <source>
        <dbReference type="EMBL" id="KXG34581.1"/>
    </source>
</evidence>
<dbReference type="AlphaFoldDB" id="A0A1B6Q9K4"/>
<dbReference type="EMBL" id="CM000761">
    <property type="protein sequence ID" value="KXG34581.1"/>
    <property type="molecule type" value="Genomic_DNA"/>
</dbReference>
<protein>
    <submittedName>
        <fullName evidence="1">Uncharacterized protein</fullName>
    </submittedName>
</protein>
<dbReference type="Gramene" id="KXG34581">
    <property type="protein sequence ID" value="KXG34581"/>
    <property type="gene ID" value="SORBI_3002G061000"/>
</dbReference>
<sequence>MTWIHKNVSSSTRLTSATRCSLSAGHKAPPLHRRRRSSTIPMSLFECVFKHKVSHEPCIIILKENHVAI</sequence>
<reference evidence="1 2" key="1">
    <citation type="journal article" date="2009" name="Nature">
        <title>The Sorghum bicolor genome and the diversification of grasses.</title>
        <authorList>
            <person name="Paterson A.H."/>
            <person name="Bowers J.E."/>
            <person name="Bruggmann R."/>
            <person name="Dubchak I."/>
            <person name="Grimwood J."/>
            <person name="Gundlach H."/>
            <person name="Haberer G."/>
            <person name="Hellsten U."/>
            <person name="Mitros T."/>
            <person name="Poliakov A."/>
            <person name="Schmutz J."/>
            <person name="Spannagl M."/>
            <person name="Tang H."/>
            <person name="Wang X."/>
            <person name="Wicker T."/>
            <person name="Bharti A.K."/>
            <person name="Chapman J."/>
            <person name="Feltus F.A."/>
            <person name="Gowik U."/>
            <person name="Grigoriev I.V."/>
            <person name="Lyons E."/>
            <person name="Maher C.A."/>
            <person name="Martis M."/>
            <person name="Narechania A."/>
            <person name="Otillar R.P."/>
            <person name="Penning B.W."/>
            <person name="Salamov A.A."/>
            <person name="Wang Y."/>
            <person name="Zhang L."/>
            <person name="Carpita N.C."/>
            <person name="Freeling M."/>
            <person name="Gingle A.R."/>
            <person name="Hash C.T."/>
            <person name="Keller B."/>
            <person name="Klein P."/>
            <person name="Kresovich S."/>
            <person name="McCann M.C."/>
            <person name="Ming R."/>
            <person name="Peterson D.G."/>
            <person name="Mehboob-ur-Rahman"/>
            <person name="Ware D."/>
            <person name="Westhoff P."/>
            <person name="Mayer K.F."/>
            <person name="Messing J."/>
            <person name="Rokhsar D.S."/>
        </authorList>
    </citation>
    <scope>NUCLEOTIDE SEQUENCE [LARGE SCALE GENOMIC DNA]</scope>
    <source>
        <strain evidence="2">cv. BTx623</strain>
    </source>
</reference>